<comment type="similarity">
    <text evidence="1">Belongs to the vitamin uptake transporter (VUT/ECF) (TC 2.A.88) family. Q precursor transporter subfamily.</text>
</comment>
<accession>A0ABV0BKR0</accession>
<protein>
    <recommendedName>
        <fullName evidence="1">Probable queuosine precursor transporter</fullName>
        <shortName evidence="1">Q precursor transporter</shortName>
    </recommendedName>
</protein>
<comment type="caution">
    <text evidence="2">The sequence shown here is derived from an EMBL/GenBank/DDBJ whole genome shotgun (WGS) entry which is preliminary data.</text>
</comment>
<keyword evidence="3" id="KW-1185">Reference proteome</keyword>
<name>A0ABV0BKR0_9HYPH</name>
<feature type="transmembrane region" description="Helical" evidence="1">
    <location>
        <begin position="16"/>
        <end position="34"/>
    </location>
</feature>
<dbReference type="PANTHER" id="PTHR34300:SF1">
    <property type="entry name" value="QUEUOSINE PRECURSOR TRANSPORTER"/>
    <property type="match status" value="1"/>
</dbReference>
<dbReference type="InterPro" id="IPR003744">
    <property type="entry name" value="YhhQ"/>
</dbReference>
<comment type="subcellular location">
    <subcellularLocation>
        <location evidence="1">Cell inner membrane</location>
        <topology evidence="1">Multi-pass membrane protein</topology>
    </subcellularLocation>
</comment>
<feature type="transmembrane region" description="Helical" evidence="1">
    <location>
        <begin position="46"/>
        <end position="64"/>
    </location>
</feature>
<evidence type="ECO:0000313" key="2">
    <source>
        <dbReference type="EMBL" id="MEN3931579.1"/>
    </source>
</evidence>
<keyword evidence="1" id="KW-0812">Transmembrane</keyword>
<dbReference type="RefSeq" id="WP_346337621.1">
    <property type="nucleotide sequence ID" value="NZ_JBBYXI010000004.1"/>
</dbReference>
<reference evidence="2 3" key="1">
    <citation type="submission" date="2024-04" db="EMBL/GenBank/DDBJ databases">
        <title>A novel species isolated from cricket.</title>
        <authorList>
            <person name="Wang H.-C."/>
        </authorList>
    </citation>
    <scope>NUCLEOTIDE SEQUENCE [LARGE SCALE GENOMIC DNA]</scope>
    <source>
        <strain evidence="2 3">WL0021</strain>
    </source>
</reference>
<feature type="transmembrane region" description="Helical" evidence="1">
    <location>
        <begin position="185"/>
        <end position="206"/>
    </location>
</feature>
<evidence type="ECO:0000313" key="3">
    <source>
        <dbReference type="Proteomes" id="UP001418637"/>
    </source>
</evidence>
<dbReference type="Pfam" id="PF02592">
    <property type="entry name" value="Vut_1"/>
    <property type="match status" value="1"/>
</dbReference>
<gene>
    <name evidence="2" type="ORF">WJT86_10995</name>
</gene>
<sequence>MTATGTTKPFISTRELLLAVVVMTLVVLASNILVQYPIHAIGAGEWLTWGAISYPFAFLVNDLSNRRFGPAGARRVVYVGFVAAVLISIVLATPRIAIASGSAFLFSQLLDIFVFQKMRRRAWWLQPFVASLVASALDTAIFFSFAFYCGPLFGTDATISSLLGAAGIADQCQVLPWTQLAIADYGMKVILAAIAILPYGALITFIKPMRPQNGSV</sequence>
<feature type="transmembrane region" description="Helical" evidence="1">
    <location>
        <begin position="127"/>
        <end position="148"/>
    </location>
</feature>
<dbReference type="PANTHER" id="PTHR34300">
    <property type="entry name" value="QUEUOSINE PRECURSOR TRANSPORTER-RELATED"/>
    <property type="match status" value="1"/>
</dbReference>
<organism evidence="2 3">
    <name type="scientific">Hohaiivirga grylli</name>
    <dbReference type="NCBI Taxonomy" id="3133970"/>
    <lineage>
        <taxon>Bacteria</taxon>
        <taxon>Pseudomonadati</taxon>
        <taxon>Pseudomonadota</taxon>
        <taxon>Alphaproteobacteria</taxon>
        <taxon>Hyphomicrobiales</taxon>
        <taxon>Methylobacteriaceae</taxon>
        <taxon>Hohaiivirga</taxon>
    </lineage>
</organism>
<feature type="transmembrane region" description="Helical" evidence="1">
    <location>
        <begin position="76"/>
        <end position="92"/>
    </location>
</feature>
<keyword evidence="1" id="KW-1133">Transmembrane helix</keyword>
<keyword evidence="1" id="KW-0997">Cell inner membrane</keyword>
<keyword evidence="1" id="KW-0472">Membrane</keyword>
<evidence type="ECO:0000256" key="1">
    <source>
        <dbReference type="HAMAP-Rule" id="MF_02088"/>
    </source>
</evidence>
<keyword evidence="1" id="KW-1003">Cell membrane</keyword>
<proteinExistence type="inferred from homology"/>
<dbReference type="NCBIfam" id="TIGR00697">
    <property type="entry name" value="queuosine precursor transporter"/>
    <property type="match status" value="1"/>
</dbReference>
<keyword evidence="1" id="KW-0813">Transport</keyword>
<dbReference type="Proteomes" id="UP001418637">
    <property type="component" value="Unassembled WGS sequence"/>
</dbReference>
<dbReference type="HAMAP" id="MF_02088">
    <property type="entry name" value="Q_prec_transport"/>
    <property type="match status" value="1"/>
</dbReference>
<dbReference type="EMBL" id="JBBYXI010000004">
    <property type="protein sequence ID" value="MEN3931579.1"/>
    <property type="molecule type" value="Genomic_DNA"/>
</dbReference>
<comment type="function">
    <text evidence="1">Involved in the import of queuosine (Q) precursors, required for Q precursor salvage.</text>
</comment>